<keyword evidence="2 3" id="KW-0802">TPR repeat</keyword>
<evidence type="ECO:0000256" key="2">
    <source>
        <dbReference type="ARBA" id="ARBA00022803"/>
    </source>
</evidence>
<dbReference type="Gene3D" id="1.25.40.10">
    <property type="entry name" value="Tetratricopeptide repeat domain"/>
    <property type="match status" value="2"/>
</dbReference>
<gene>
    <name evidence="4" type="ORF">JCM15548_11418</name>
</gene>
<reference evidence="4 5" key="1">
    <citation type="journal article" date="2015" name="Microbes Environ.">
        <title>Distribution and evolution of nitrogen fixation genes in the phylum bacteroidetes.</title>
        <authorList>
            <person name="Inoue J."/>
            <person name="Oshima K."/>
            <person name="Suda W."/>
            <person name="Sakamoto M."/>
            <person name="Iino T."/>
            <person name="Noda S."/>
            <person name="Hongoh Y."/>
            <person name="Hattori M."/>
            <person name="Ohkuma M."/>
        </authorList>
    </citation>
    <scope>NUCLEOTIDE SEQUENCE [LARGE SCALE GENOMIC DNA]</scope>
    <source>
        <strain evidence="4">JCM 15548</strain>
    </source>
</reference>
<dbReference type="STRING" id="1236989.JCM15548_11418"/>
<dbReference type="InterPro" id="IPR019734">
    <property type="entry name" value="TPR_rpt"/>
</dbReference>
<dbReference type="Pfam" id="PF13432">
    <property type="entry name" value="TPR_16"/>
    <property type="match status" value="1"/>
</dbReference>
<evidence type="ECO:0000256" key="3">
    <source>
        <dbReference type="PROSITE-ProRule" id="PRU00339"/>
    </source>
</evidence>
<sequence length="475" mass="53864">MSHNNFAQLNMMELIEKAEAATFNLTAYNSTRHTTDTARAFFISADGLAITNAALFQKADTVIISGHKNRNLFLSRVIAIHPMANLAMIQVSGFRSREDNFLSPARQPFDAPGEVMTFPHESDQNNSLNIAEIKKIIHPFSIGRSALLSIDCSHASKGAPIINTSGLFVGILHYMPSAHQPVMLPVYLINDHQWTSVNQTWGHFKINPRKMELTDPHCTEALLLQGWEKWIESARYFTMAFKMVPENARLYALRCISRHQYGNRIGAEEDFSYSLELDENCGLAYYGRAIYHIKNRQNQQAVEDLMTCLQKEENLASGFVLLGQLQNLNNEVRKAHASYSYAIELDTLLGEGWYERGRLVMQHASNHDPALEDLTTASRLNPYLPGVYTLIGNIKFKRSDYLEAITEFNRALRMDPRDDHALMNRGMAYFNTGLKERACEDWENAGKLGNTQAFRLISKHCSQLKRGTFSSNGFR</sequence>
<accession>A0A0E9LWJ5</accession>
<dbReference type="PANTHER" id="PTHR44858:SF1">
    <property type="entry name" value="UDP-N-ACETYLGLUCOSAMINE--PEPTIDE N-ACETYLGLUCOSAMINYLTRANSFERASE SPINDLY-RELATED"/>
    <property type="match status" value="1"/>
</dbReference>
<evidence type="ECO:0000256" key="1">
    <source>
        <dbReference type="ARBA" id="ARBA00022737"/>
    </source>
</evidence>
<dbReference type="AlphaFoldDB" id="A0A0E9LWJ5"/>
<feature type="repeat" description="TPR" evidence="3">
    <location>
        <begin position="385"/>
        <end position="418"/>
    </location>
</feature>
<dbReference type="InterPro" id="IPR011990">
    <property type="entry name" value="TPR-like_helical_dom_sf"/>
</dbReference>
<protein>
    <submittedName>
        <fullName evidence="4">Uncharacterized protein</fullName>
    </submittedName>
</protein>
<name>A0A0E9LWJ5_9BACT</name>
<dbReference type="PANTHER" id="PTHR44858">
    <property type="entry name" value="TETRATRICOPEPTIDE REPEAT PROTEIN 6"/>
    <property type="match status" value="1"/>
</dbReference>
<dbReference type="SMART" id="SM00028">
    <property type="entry name" value="TPR"/>
    <property type="match status" value="7"/>
</dbReference>
<proteinExistence type="predicted"/>
<dbReference type="InterPro" id="IPR009003">
    <property type="entry name" value="Peptidase_S1_PA"/>
</dbReference>
<dbReference type="EMBL" id="BAZW01000007">
    <property type="protein sequence ID" value="GAO29250.1"/>
    <property type="molecule type" value="Genomic_DNA"/>
</dbReference>
<comment type="caution">
    <text evidence="4">The sequence shown here is derived from an EMBL/GenBank/DDBJ whole genome shotgun (WGS) entry which is preliminary data.</text>
</comment>
<keyword evidence="5" id="KW-1185">Reference proteome</keyword>
<evidence type="ECO:0000313" key="4">
    <source>
        <dbReference type="EMBL" id="GAO29250.1"/>
    </source>
</evidence>
<dbReference type="Pfam" id="PF13365">
    <property type="entry name" value="Trypsin_2"/>
    <property type="match status" value="1"/>
</dbReference>
<dbReference type="PROSITE" id="PS50005">
    <property type="entry name" value="TPR"/>
    <property type="match status" value="1"/>
</dbReference>
<dbReference type="InterPro" id="IPR050498">
    <property type="entry name" value="Ycf3"/>
</dbReference>
<dbReference type="Proteomes" id="UP000032900">
    <property type="component" value="Unassembled WGS sequence"/>
</dbReference>
<dbReference type="InterPro" id="IPR043504">
    <property type="entry name" value="Peptidase_S1_PA_chymotrypsin"/>
</dbReference>
<dbReference type="SUPFAM" id="SSF48452">
    <property type="entry name" value="TPR-like"/>
    <property type="match status" value="1"/>
</dbReference>
<dbReference type="SUPFAM" id="SSF50494">
    <property type="entry name" value="Trypsin-like serine proteases"/>
    <property type="match status" value="1"/>
</dbReference>
<organism evidence="4 5">
    <name type="scientific">Geofilum rubicundum JCM 15548</name>
    <dbReference type="NCBI Taxonomy" id="1236989"/>
    <lineage>
        <taxon>Bacteria</taxon>
        <taxon>Pseudomonadati</taxon>
        <taxon>Bacteroidota</taxon>
        <taxon>Bacteroidia</taxon>
        <taxon>Marinilabiliales</taxon>
        <taxon>Marinilabiliaceae</taxon>
        <taxon>Geofilum</taxon>
    </lineage>
</organism>
<keyword evidence="1" id="KW-0677">Repeat</keyword>
<dbReference type="Gene3D" id="2.40.10.10">
    <property type="entry name" value="Trypsin-like serine proteases"/>
    <property type="match status" value="1"/>
</dbReference>
<evidence type="ECO:0000313" key="5">
    <source>
        <dbReference type="Proteomes" id="UP000032900"/>
    </source>
</evidence>